<dbReference type="EMBL" id="SDRB02001731">
    <property type="protein sequence ID" value="THG20778.1"/>
    <property type="molecule type" value="Genomic_DNA"/>
</dbReference>
<keyword evidence="1" id="KW-0472">Membrane</keyword>
<dbReference type="AlphaFoldDB" id="A0A4S4EV08"/>
<dbReference type="PANTHER" id="PTHR35694">
    <property type="entry name" value="DENEDDYLASE"/>
    <property type="match status" value="1"/>
</dbReference>
<keyword evidence="1" id="KW-1133">Transmembrane helix</keyword>
<proteinExistence type="predicted"/>
<reference evidence="2 3" key="1">
    <citation type="journal article" date="2018" name="Proc. Natl. Acad. Sci. U.S.A.">
        <title>Draft genome sequence of Camellia sinensis var. sinensis provides insights into the evolution of the tea genome and tea quality.</title>
        <authorList>
            <person name="Wei C."/>
            <person name="Yang H."/>
            <person name="Wang S."/>
            <person name="Zhao J."/>
            <person name="Liu C."/>
            <person name="Gao L."/>
            <person name="Xia E."/>
            <person name="Lu Y."/>
            <person name="Tai Y."/>
            <person name="She G."/>
            <person name="Sun J."/>
            <person name="Cao H."/>
            <person name="Tong W."/>
            <person name="Gao Q."/>
            <person name="Li Y."/>
            <person name="Deng W."/>
            <person name="Jiang X."/>
            <person name="Wang W."/>
            <person name="Chen Q."/>
            <person name="Zhang S."/>
            <person name="Li H."/>
            <person name="Wu J."/>
            <person name="Wang P."/>
            <person name="Li P."/>
            <person name="Shi C."/>
            <person name="Zheng F."/>
            <person name="Jian J."/>
            <person name="Huang B."/>
            <person name="Shan D."/>
            <person name="Shi M."/>
            <person name="Fang C."/>
            <person name="Yue Y."/>
            <person name="Li F."/>
            <person name="Li D."/>
            <person name="Wei S."/>
            <person name="Han B."/>
            <person name="Jiang C."/>
            <person name="Yin Y."/>
            <person name="Xia T."/>
            <person name="Zhang Z."/>
            <person name="Bennetzen J.L."/>
            <person name="Zhao S."/>
            <person name="Wan X."/>
        </authorList>
    </citation>
    <scope>NUCLEOTIDE SEQUENCE [LARGE SCALE GENOMIC DNA]</scope>
    <source>
        <strain evidence="3">cv. Shuchazao</strain>
        <tissue evidence="2">Leaf</tissue>
    </source>
</reference>
<name>A0A4S4EV08_CAMSN</name>
<feature type="transmembrane region" description="Helical" evidence="1">
    <location>
        <begin position="479"/>
        <end position="504"/>
    </location>
</feature>
<dbReference type="Proteomes" id="UP000306102">
    <property type="component" value="Unassembled WGS sequence"/>
</dbReference>
<evidence type="ECO:0000313" key="3">
    <source>
        <dbReference type="Proteomes" id="UP000306102"/>
    </source>
</evidence>
<comment type="caution">
    <text evidence="2">The sequence shown here is derived from an EMBL/GenBank/DDBJ whole genome shotgun (WGS) entry which is preliminary data.</text>
</comment>
<sequence length="739" mass="81637">MRSSKPVAAATVRPSPLSIGGDVSIHENVTPLHPPLAPTPPPHSVAMGGTISPPLIYPTYNANNLAYCTQPTFITLLQGEYDIGFQDSEGSQTGSQPTNNSYFCPQAVLACSAPKSTPATEQDILEAVAESDGKSLPGVRTYENDLARLTLVGAVDFEQALTAAAADGGETAAEHIASGMPAMVVETVFPGPPDERSTVSTRLFLPARKVKEKAKKLKSYLTEDILSNTTSRNILAMTFRQVVMEQLWNFELVLFRPGTERNMKELQNPREVTASFALSSSDELVISLLGEVVCLAALESTERHFLRNSLGRTSNNFFHWFHKPERIASTDSSVTIYKLFDDEIIASAKSLLETFNSEKGNYKPLQSNVNYSWWTLPIYSKLEKIGGPEFITWINEYVPAYLLQIDTDRLHNVKFEGWKKSAENRWEVLLTHFQMVGLANILDMYYDDSYTLPSKQLRGTIAKPVNLFTNKRITSLLKLFSITLASGFFLVTISIFGQLCLPYLRTGRKYPSENHSLQSSEIDYMLHRDIESTKNKDGLQVLLRCSRDAAICRSSLALKCSAVISSEQMHLKEFPATGVLLKEFPLEDFCISIVKKIKDAFGWPGNIMTEKSVGAWIGELPAVLRKLGEADLSLGEIPSSSAPLKENDEELGTSTQDIASYQVVLSTDGKIVGFQPTSRVAVNHWAANPLAKELYGGRKLSPGFIEPGLKKINPRDLVVLELLMSVNPHSSFALARLVE</sequence>
<keyword evidence="3" id="KW-1185">Reference proteome</keyword>
<gene>
    <name evidence="2" type="ORF">TEA_003852</name>
</gene>
<dbReference type="PANTHER" id="PTHR35694:SF1">
    <property type="entry name" value="DENEDDYLASE"/>
    <property type="match status" value="1"/>
</dbReference>
<evidence type="ECO:0000313" key="2">
    <source>
        <dbReference type="EMBL" id="THG20778.1"/>
    </source>
</evidence>
<organism evidence="2 3">
    <name type="scientific">Camellia sinensis var. sinensis</name>
    <name type="common">China tea</name>
    <dbReference type="NCBI Taxonomy" id="542762"/>
    <lineage>
        <taxon>Eukaryota</taxon>
        <taxon>Viridiplantae</taxon>
        <taxon>Streptophyta</taxon>
        <taxon>Embryophyta</taxon>
        <taxon>Tracheophyta</taxon>
        <taxon>Spermatophyta</taxon>
        <taxon>Magnoliopsida</taxon>
        <taxon>eudicotyledons</taxon>
        <taxon>Gunneridae</taxon>
        <taxon>Pentapetalae</taxon>
        <taxon>asterids</taxon>
        <taxon>Ericales</taxon>
        <taxon>Theaceae</taxon>
        <taxon>Camellia</taxon>
    </lineage>
</organism>
<keyword evidence="1" id="KW-0812">Transmembrane</keyword>
<accession>A0A4S4EV08</accession>
<evidence type="ECO:0000256" key="1">
    <source>
        <dbReference type="SAM" id="Phobius"/>
    </source>
</evidence>
<protein>
    <submittedName>
        <fullName evidence="2">Uncharacterized protein</fullName>
    </submittedName>
</protein>